<keyword evidence="3" id="KW-1185">Reference proteome</keyword>
<dbReference type="EMBL" id="JBIATK010000019">
    <property type="protein sequence ID" value="MFF4027918.1"/>
    <property type="molecule type" value="Genomic_DNA"/>
</dbReference>
<dbReference type="InterPro" id="IPR001387">
    <property type="entry name" value="Cro/C1-type_HTH"/>
</dbReference>
<proteinExistence type="predicted"/>
<name>A0ABW6TRF9_9NOCA</name>
<protein>
    <submittedName>
        <fullName evidence="2">Helix-turn-helix domain-containing protein</fullName>
    </submittedName>
</protein>
<sequence>MVEVLTDCEVGHPPDRHTEYTTVRRESGDITKQLRSDRILPNQLEDSVASLTKVIAMAEHTTTLPRRLLARRLTELRHHANLTRDKAAKLAEMSSQTLWRLENGQIGQVKKMVIRALCDTYDASDEDRRALLWLAEEARKSGWWQSYSDAIFANVDLFIGLEQAARRITSFQPTLLPGLVQTAEYRRAVSRAYVPRLTDEEIDRHVELLTKRQERLQESREKFTFHATLSEAALRHRIGGAAVMAAQLRHIVQLSKLPNVSVRIVPLTVGAHIGLDAGPFVLLEFPEHVNPALTEPPVIYIEGYTGALYLDKHDEIEQYRTALSAIERAALNQSESRALLMKIAEEYEE</sequence>
<reference evidence="2 3" key="1">
    <citation type="submission" date="2024-10" db="EMBL/GenBank/DDBJ databases">
        <title>The Natural Products Discovery Center: Release of the First 8490 Sequenced Strains for Exploring Actinobacteria Biosynthetic Diversity.</title>
        <authorList>
            <person name="Kalkreuter E."/>
            <person name="Kautsar S.A."/>
            <person name="Yang D."/>
            <person name="Bader C.D."/>
            <person name="Teijaro C.N."/>
            <person name="Fluegel L."/>
            <person name="Davis C.M."/>
            <person name="Simpson J.R."/>
            <person name="Lauterbach L."/>
            <person name="Steele A.D."/>
            <person name="Gui C."/>
            <person name="Meng S."/>
            <person name="Li G."/>
            <person name="Viehrig K."/>
            <person name="Ye F."/>
            <person name="Su P."/>
            <person name="Kiefer A.F."/>
            <person name="Nichols A."/>
            <person name="Cepeda A.J."/>
            <person name="Yan W."/>
            <person name="Fan B."/>
            <person name="Jiang Y."/>
            <person name="Adhikari A."/>
            <person name="Zheng C.-J."/>
            <person name="Schuster L."/>
            <person name="Cowan T.M."/>
            <person name="Smanski M.J."/>
            <person name="Chevrette M.G."/>
            <person name="De Carvalho L.P.S."/>
            <person name="Shen B."/>
        </authorList>
    </citation>
    <scope>NUCLEOTIDE SEQUENCE [LARGE SCALE GENOMIC DNA]</scope>
    <source>
        <strain evidence="2 3">NPDC001867</strain>
    </source>
</reference>
<organism evidence="2 3">
    <name type="scientific">Nocardia elegans</name>
    <dbReference type="NCBI Taxonomy" id="300029"/>
    <lineage>
        <taxon>Bacteria</taxon>
        <taxon>Bacillati</taxon>
        <taxon>Actinomycetota</taxon>
        <taxon>Actinomycetes</taxon>
        <taxon>Mycobacteriales</taxon>
        <taxon>Nocardiaceae</taxon>
        <taxon>Nocardia</taxon>
    </lineage>
</organism>
<evidence type="ECO:0000259" key="1">
    <source>
        <dbReference type="PROSITE" id="PS50943"/>
    </source>
</evidence>
<dbReference type="SUPFAM" id="SSF47413">
    <property type="entry name" value="lambda repressor-like DNA-binding domains"/>
    <property type="match status" value="1"/>
</dbReference>
<dbReference type="SMART" id="SM00530">
    <property type="entry name" value="HTH_XRE"/>
    <property type="match status" value="1"/>
</dbReference>
<dbReference type="RefSeq" id="WP_387132929.1">
    <property type="nucleotide sequence ID" value="NZ_JBIATK010000019.1"/>
</dbReference>
<evidence type="ECO:0000313" key="2">
    <source>
        <dbReference type="EMBL" id="MFF4027918.1"/>
    </source>
</evidence>
<gene>
    <name evidence="2" type="ORF">ACFYY5_34250</name>
</gene>
<dbReference type="InterPro" id="IPR043917">
    <property type="entry name" value="DUF5753"/>
</dbReference>
<accession>A0ABW6TRF9</accession>
<dbReference type="Pfam" id="PF19054">
    <property type="entry name" value="DUF5753"/>
    <property type="match status" value="1"/>
</dbReference>
<dbReference type="Proteomes" id="UP001602089">
    <property type="component" value="Unassembled WGS sequence"/>
</dbReference>
<dbReference type="Pfam" id="PF13560">
    <property type="entry name" value="HTH_31"/>
    <property type="match status" value="1"/>
</dbReference>
<evidence type="ECO:0000313" key="3">
    <source>
        <dbReference type="Proteomes" id="UP001602089"/>
    </source>
</evidence>
<dbReference type="PROSITE" id="PS50943">
    <property type="entry name" value="HTH_CROC1"/>
    <property type="match status" value="1"/>
</dbReference>
<comment type="caution">
    <text evidence="2">The sequence shown here is derived from an EMBL/GenBank/DDBJ whole genome shotgun (WGS) entry which is preliminary data.</text>
</comment>
<feature type="domain" description="HTH cro/C1-type" evidence="1">
    <location>
        <begin position="73"/>
        <end position="128"/>
    </location>
</feature>
<dbReference type="Gene3D" id="1.10.260.40">
    <property type="entry name" value="lambda repressor-like DNA-binding domains"/>
    <property type="match status" value="1"/>
</dbReference>
<dbReference type="InterPro" id="IPR010982">
    <property type="entry name" value="Lambda_DNA-bd_dom_sf"/>
</dbReference>